<proteinExistence type="predicted"/>
<dbReference type="PANTHER" id="PTHR23272">
    <property type="entry name" value="BED FINGER-RELATED"/>
    <property type="match status" value="1"/>
</dbReference>
<evidence type="ECO:0000313" key="4">
    <source>
        <dbReference type="Proteomes" id="UP000075243"/>
    </source>
</evidence>
<protein>
    <submittedName>
        <fullName evidence="3">AC transposase</fullName>
    </submittedName>
</protein>
<evidence type="ECO:0000259" key="2">
    <source>
        <dbReference type="Pfam" id="PF14372"/>
    </source>
</evidence>
<reference evidence="3" key="1">
    <citation type="journal article" date="2012" name="Nat. Biotechnol.">
        <title>Draft genome sequence of pigeonpea (Cajanus cajan), an orphan legume crop of resource-poor farmers.</title>
        <authorList>
            <person name="Varshney R.K."/>
            <person name="Chen W."/>
            <person name="Li Y."/>
            <person name="Bharti A.K."/>
            <person name="Saxena R.K."/>
            <person name="Schlueter J.A."/>
            <person name="Donoghue M.T."/>
            <person name="Azam S."/>
            <person name="Fan G."/>
            <person name="Whaley A.M."/>
            <person name="Farmer A.D."/>
            <person name="Sheridan J."/>
            <person name="Iwata A."/>
            <person name="Tuteja R."/>
            <person name="Penmetsa R.V."/>
            <person name="Wu W."/>
            <person name="Upadhyaya H.D."/>
            <person name="Yang S.P."/>
            <person name="Shah T."/>
            <person name="Saxena K.B."/>
            <person name="Michael T."/>
            <person name="McCombie W.R."/>
            <person name="Yang B."/>
            <person name="Zhang G."/>
            <person name="Yang H."/>
            <person name="Wang J."/>
            <person name="Spillane C."/>
            <person name="Cook D.R."/>
            <person name="May G.D."/>
            <person name="Xu X."/>
            <person name="Jackson S.A."/>
        </authorList>
    </citation>
    <scope>NUCLEOTIDE SEQUENCE [LARGE SCALE GENOMIC DNA]</scope>
</reference>
<dbReference type="PANTHER" id="PTHR23272:SF184">
    <property type="entry name" value="OS03G0311250 PROTEIN"/>
    <property type="match status" value="1"/>
</dbReference>
<dbReference type="EMBL" id="KQ483491">
    <property type="protein sequence ID" value="KYP48801.1"/>
    <property type="molecule type" value="Genomic_DNA"/>
</dbReference>
<sequence length="201" mass="23732">MRCCAHFLNLIMKEGFKDNIDAILRICGAVKYIMYSLWKKKYDKYWGNAGHLNMFLLIAFVLHPRYKLQFIHWLINQNFDGEVAFSLKEKVESSLKLLFQEYNGVEVNTIFFQRTNPNQYLYNGLSEVAFSIGGRVLDPYYNSLTPIMVEALICTQDWLKRTILPLFANENGDFEELEKFEQSNKLDLFYNTLLYYILVII</sequence>
<keyword evidence="4" id="KW-1185">Reference proteome</keyword>
<feature type="domain" description="HAT C-terminal dimerisation" evidence="1">
    <location>
        <begin position="126"/>
        <end position="159"/>
    </location>
</feature>
<dbReference type="OMA" id="KAMNENW"/>
<dbReference type="Pfam" id="PF14372">
    <property type="entry name" value="hAT-like_RNase-H"/>
    <property type="match status" value="1"/>
</dbReference>
<evidence type="ECO:0000259" key="1">
    <source>
        <dbReference type="Pfam" id="PF05699"/>
    </source>
</evidence>
<name>A0A151S1W0_CAJCA</name>
<dbReference type="Proteomes" id="UP000075243">
    <property type="component" value="Unassembled WGS sequence"/>
</dbReference>
<gene>
    <name evidence="3" type="ORF">KK1_029530</name>
</gene>
<feature type="domain" description="hAT-like transposase RNase-H fold" evidence="2">
    <location>
        <begin position="38"/>
        <end position="102"/>
    </location>
</feature>
<dbReference type="Pfam" id="PF05699">
    <property type="entry name" value="Dimer_Tnp_hAT"/>
    <property type="match status" value="1"/>
</dbReference>
<evidence type="ECO:0000313" key="3">
    <source>
        <dbReference type="EMBL" id="KYP48801.1"/>
    </source>
</evidence>
<dbReference type="Gramene" id="C.cajan_30284.t">
    <property type="protein sequence ID" value="C.cajan_30284.t"/>
    <property type="gene ID" value="C.cajan_30284"/>
</dbReference>
<dbReference type="GO" id="GO:0003677">
    <property type="term" value="F:DNA binding"/>
    <property type="evidence" value="ECO:0007669"/>
    <property type="project" value="InterPro"/>
</dbReference>
<dbReference type="InterPro" id="IPR025525">
    <property type="entry name" value="hAT-like_transposase_RNase-H"/>
</dbReference>
<dbReference type="AlphaFoldDB" id="A0A151S1W0"/>
<dbReference type="GO" id="GO:0046983">
    <property type="term" value="F:protein dimerization activity"/>
    <property type="evidence" value="ECO:0007669"/>
    <property type="project" value="InterPro"/>
</dbReference>
<dbReference type="InterPro" id="IPR012337">
    <property type="entry name" value="RNaseH-like_sf"/>
</dbReference>
<accession>A0A151S1W0</accession>
<dbReference type="SUPFAM" id="SSF53098">
    <property type="entry name" value="Ribonuclease H-like"/>
    <property type="match status" value="1"/>
</dbReference>
<dbReference type="InterPro" id="IPR008906">
    <property type="entry name" value="HATC_C_dom"/>
</dbReference>
<organism evidence="3 4">
    <name type="scientific">Cajanus cajan</name>
    <name type="common">Pigeon pea</name>
    <name type="synonym">Cajanus indicus</name>
    <dbReference type="NCBI Taxonomy" id="3821"/>
    <lineage>
        <taxon>Eukaryota</taxon>
        <taxon>Viridiplantae</taxon>
        <taxon>Streptophyta</taxon>
        <taxon>Embryophyta</taxon>
        <taxon>Tracheophyta</taxon>
        <taxon>Spermatophyta</taxon>
        <taxon>Magnoliopsida</taxon>
        <taxon>eudicotyledons</taxon>
        <taxon>Gunneridae</taxon>
        <taxon>Pentapetalae</taxon>
        <taxon>rosids</taxon>
        <taxon>fabids</taxon>
        <taxon>Fabales</taxon>
        <taxon>Fabaceae</taxon>
        <taxon>Papilionoideae</taxon>
        <taxon>50 kb inversion clade</taxon>
        <taxon>NPAAA clade</taxon>
        <taxon>indigoferoid/millettioid clade</taxon>
        <taxon>Phaseoleae</taxon>
        <taxon>Cajanus</taxon>
    </lineage>
</organism>